<dbReference type="Gene3D" id="3.40.50.1820">
    <property type="entry name" value="alpha/beta hydrolase"/>
    <property type="match status" value="1"/>
</dbReference>
<dbReference type="InterPro" id="IPR000073">
    <property type="entry name" value="AB_hydrolase_1"/>
</dbReference>
<keyword evidence="2" id="KW-0378">Hydrolase</keyword>
<dbReference type="PANTHER" id="PTHR43194:SF2">
    <property type="entry name" value="PEROXISOMAL MEMBRANE PROTEIN LPX1"/>
    <property type="match status" value="1"/>
</dbReference>
<dbReference type="Proteomes" id="UP000681425">
    <property type="component" value="Chromosome"/>
</dbReference>
<dbReference type="Pfam" id="PF00561">
    <property type="entry name" value="Abhydrolase_1"/>
    <property type="match status" value="1"/>
</dbReference>
<organism evidence="2 3">
    <name type="scientific">Sphingobium phenoxybenzoativorans</name>
    <dbReference type="NCBI Taxonomy" id="1592790"/>
    <lineage>
        <taxon>Bacteria</taxon>
        <taxon>Pseudomonadati</taxon>
        <taxon>Pseudomonadota</taxon>
        <taxon>Alphaproteobacteria</taxon>
        <taxon>Sphingomonadales</taxon>
        <taxon>Sphingomonadaceae</taxon>
        <taxon>Sphingobium</taxon>
    </lineage>
</organism>
<dbReference type="SUPFAM" id="SSF53474">
    <property type="entry name" value="alpha/beta-Hydrolases"/>
    <property type="match status" value="1"/>
</dbReference>
<reference evidence="2" key="1">
    <citation type="submission" date="2021-04" db="EMBL/GenBank/DDBJ databases">
        <title>Isolation of p-tert-butylphenol degrading bacteria Sphingobium phenoxybenzoativorans Tas13 from active sludge.</title>
        <authorList>
            <person name="Li Y."/>
        </authorList>
    </citation>
    <scope>NUCLEOTIDE SEQUENCE</scope>
    <source>
        <strain evidence="2">Tas13</strain>
    </source>
</reference>
<dbReference type="InterPro" id="IPR029058">
    <property type="entry name" value="AB_hydrolase_fold"/>
</dbReference>
<dbReference type="PANTHER" id="PTHR43194">
    <property type="entry name" value="HYDROLASE ALPHA/BETA FOLD FAMILY"/>
    <property type="match status" value="1"/>
</dbReference>
<accession>A0A975Q3T0</accession>
<name>A0A975Q3T0_9SPHN</name>
<dbReference type="KEGG" id="spph:KFK14_11615"/>
<evidence type="ECO:0000313" key="3">
    <source>
        <dbReference type="Proteomes" id="UP000681425"/>
    </source>
</evidence>
<evidence type="ECO:0000259" key="1">
    <source>
        <dbReference type="Pfam" id="PF00561"/>
    </source>
</evidence>
<evidence type="ECO:0000313" key="2">
    <source>
        <dbReference type="EMBL" id="QUT08229.1"/>
    </source>
</evidence>
<dbReference type="AlphaFoldDB" id="A0A975Q3T0"/>
<dbReference type="InterPro" id="IPR050228">
    <property type="entry name" value="Carboxylesterase_BioH"/>
</dbReference>
<keyword evidence="3" id="KW-1185">Reference proteome</keyword>
<sequence length="244" mass="26063">MMPGHRAAPLAVHQLGAGRPLILLHGLFSNAHVNWIKYGTAAAIAERGFRVIMPDFRVHGQSSASHDLDDYPADVLALDVEALISGLGLSDYDLGGFSLGARTTALLLTRGLAPRRAILAGMGLQGLSGWAKRRDFFLSVIADRDTIKHGDPRWLSAQFMKTMKVDGEAAALLLRTFGDIDPADLPGIATPILVVSGAEDRDNGSPQDLTDILPNARLEEIPGTHMSSVTKPELGRVIGDFLAA</sequence>
<dbReference type="GO" id="GO:0016787">
    <property type="term" value="F:hydrolase activity"/>
    <property type="evidence" value="ECO:0007669"/>
    <property type="project" value="UniProtKB-KW"/>
</dbReference>
<protein>
    <submittedName>
        <fullName evidence="2">Alpha/beta fold hydrolase</fullName>
    </submittedName>
</protein>
<feature type="domain" description="AB hydrolase-1" evidence="1">
    <location>
        <begin position="20"/>
        <end position="110"/>
    </location>
</feature>
<proteinExistence type="predicted"/>
<dbReference type="EMBL" id="CP073910">
    <property type="protein sequence ID" value="QUT08229.1"/>
    <property type="molecule type" value="Genomic_DNA"/>
</dbReference>
<gene>
    <name evidence="2" type="ORF">KFK14_11615</name>
</gene>